<proteinExistence type="predicted"/>
<sequence>MHKMNNLLAGAKTNEELSEHLGRYFAEQGIKSLAVTYYQQHTKTGNRLIYDWVTPELSAWHNYYIEQQYADIDRTLESSEHATLPIFWDVNEQLRLAKNRREKRMREESIQFGIDKGLCIPIYGPKGDFIILVLHQRKDEDGLTNWHNKQYIWLAVAYIYLHFLRSLLPEQVCLAALTKRERQCLILTAEGFRVHLIAKQLHISERTVNFHLHNANKKLGAKNKYLAVLHLKNIKL</sequence>
<name>A0A378IA41_9GAMM</name>
<evidence type="ECO:0000313" key="6">
    <source>
        <dbReference type="Proteomes" id="UP000254968"/>
    </source>
</evidence>
<gene>
    <name evidence="5" type="primary">lasR</name>
    <name evidence="5" type="ORF">NCTC13315_01752</name>
</gene>
<dbReference type="Gene3D" id="3.30.450.80">
    <property type="entry name" value="Transcription factor LuxR-like, autoinducer-binding domain"/>
    <property type="match status" value="1"/>
</dbReference>
<keyword evidence="1" id="KW-0805">Transcription regulation</keyword>
<evidence type="ECO:0000256" key="1">
    <source>
        <dbReference type="ARBA" id="ARBA00023015"/>
    </source>
</evidence>
<keyword evidence="6" id="KW-1185">Reference proteome</keyword>
<dbReference type="Gene3D" id="1.10.10.10">
    <property type="entry name" value="Winged helix-like DNA-binding domain superfamily/Winged helix DNA-binding domain"/>
    <property type="match status" value="1"/>
</dbReference>
<feature type="domain" description="HTH luxR-type" evidence="4">
    <location>
        <begin position="170"/>
        <end position="235"/>
    </location>
</feature>
<accession>A0A378IA41</accession>
<dbReference type="SUPFAM" id="SSF46894">
    <property type="entry name" value="C-terminal effector domain of the bipartite response regulators"/>
    <property type="match status" value="1"/>
</dbReference>
<dbReference type="CDD" id="cd06170">
    <property type="entry name" value="LuxR_C_like"/>
    <property type="match status" value="1"/>
</dbReference>
<evidence type="ECO:0000256" key="2">
    <source>
        <dbReference type="ARBA" id="ARBA00023125"/>
    </source>
</evidence>
<dbReference type="InterPro" id="IPR036693">
    <property type="entry name" value="TF_LuxR_autoind-bd_dom_sf"/>
</dbReference>
<dbReference type="SUPFAM" id="SSF75516">
    <property type="entry name" value="Pheromone-binding domain of LuxR-like quorum-sensing transcription factors"/>
    <property type="match status" value="1"/>
</dbReference>
<dbReference type="PROSITE" id="PS00622">
    <property type="entry name" value="HTH_LUXR_1"/>
    <property type="match status" value="1"/>
</dbReference>
<dbReference type="OrthoDB" id="9774661at2"/>
<evidence type="ECO:0000256" key="3">
    <source>
        <dbReference type="ARBA" id="ARBA00023163"/>
    </source>
</evidence>
<dbReference type="EMBL" id="UGNV01000001">
    <property type="protein sequence ID" value="STX29214.1"/>
    <property type="molecule type" value="Genomic_DNA"/>
</dbReference>
<dbReference type="PANTHER" id="PTHR44688">
    <property type="entry name" value="DNA-BINDING TRANSCRIPTIONAL ACTIVATOR DEVR_DOSR"/>
    <property type="match status" value="1"/>
</dbReference>
<keyword evidence="3" id="KW-0804">Transcription</keyword>
<dbReference type="Pfam" id="PF00196">
    <property type="entry name" value="GerE"/>
    <property type="match status" value="1"/>
</dbReference>
<dbReference type="Proteomes" id="UP000254968">
    <property type="component" value="Unassembled WGS sequence"/>
</dbReference>
<dbReference type="PRINTS" id="PR00038">
    <property type="entry name" value="HTHLUXR"/>
</dbReference>
<organism evidence="5 6">
    <name type="scientific">Legionella beliardensis</name>
    <dbReference type="NCBI Taxonomy" id="91822"/>
    <lineage>
        <taxon>Bacteria</taxon>
        <taxon>Pseudomonadati</taxon>
        <taxon>Pseudomonadota</taxon>
        <taxon>Gammaproteobacteria</taxon>
        <taxon>Legionellales</taxon>
        <taxon>Legionellaceae</taxon>
        <taxon>Legionella</taxon>
    </lineage>
</organism>
<dbReference type="SMART" id="SM00421">
    <property type="entry name" value="HTH_LUXR"/>
    <property type="match status" value="1"/>
</dbReference>
<protein>
    <submittedName>
        <fullName evidence="5">LuxR family transcriptional regulator</fullName>
    </submittedName>
</protein>
<dbReference type="RefSeq" id="WP_115302904.1">
    <property type="nucleotide sequence ID" value="NZ_CAAAHO010000007.1"/>
</dbReference>
<reference evidence="5 6" key="1">
    <citation type="submission" date="2018-06" db="EMBL/GenBank/DDBJ databases">
        <authorList>
            <consortium name="Pathogen Informatics"/>
            <person name="Doyle S."/>
        </authorList>
    </citation>
    <scope>NUCLEOTIDE SEQUENCE [LARGE SCALE GENOMIC DNA]</scope>
    <source>
        <strain evidence="5 6">NCTC13315</strain>
    </source>
</reference>
<dbReference type="InterPro" id="IPR000792">
    <property type="entry name" value="Tscrpt_reg_LuxR_C"/>
</dbReference>
<dbReference type="PROSITE" id="PS50043">
    <property type="entry name" value="HTH_LUXR_2"/>
    <property type="match status" value="1"/>
</dbReference>
<dbReference type="PANTHER" id="PTHR44688:SF16">
    <property type="entry name" value="DNA-BINDING TRANSCRIPTIONAL ACTIVATOR DEVR_DOSR"/>
    <property type="match status" value="1"/>
</dbReference>
<dbReference type="InterPro" id="IPR005143">
    <property type="entry name" value="TF_LuxR_autoind-bd_dom"/>
</dbReference>
<dbReference type="Pfam" id="PF03472">
    <property type="entry name" value="Autoind_bind"/>
    <property type="match status" value="1"/>
</dbReference>
<dbReference type="GO" id="GO:0003677">
    <property type="term" value="F:DNA binding"/>
    <property type="evidence" value="ECO:0007669"/>
    <property type="project" value="UniProtKB-KW"/>
</dbReference>
<keyword evidence="2" id="KW-0238">DNA-binding</keyword>
<dbReference type="InterPro" id="IPR036388">
    <property type="entry name" value="WH-like_DNA-bd_sf"/>
</dbReference>
<dbReference type="AlphaFoldDB" id="A0A378IA41"/>
<dbReference type="GO" id="GO:0006355">
    <property type="term" value="P:regulation of DNA-templated transcription"/>
    <property type="evidence" value="ECO:0007669"/>
    <property type="project" value="InterPro"/>
</dbReference>
<evidence type="ECO:0000259" key="4">
    <source>
        <dbReference type="PROSITE" id="PS50043"/>
    </source>
</evidence>
<dbReference type="InterPro" id="IPR016032">
    <property type="entry name" value="Sig_transdc_resp-reg_C-effctor"/>
</dbReference>
<evidence type="ECO:0000313" key="5">
    <source>
        <dbReference type="EMBL" id="STX29214.1"/>
    </source>
</evidence>